<accession>A0ABD0YMR5</accession>
<proteinExistence type="predicted"/>
<gene>
    <name evidence="1" type="ORF">AAG570_010508</name>
</gene>
<evidence type="ECO:0000313" key="1">
    <source>
        <dbReference type="EMBL" id="KAL1132556.1"/>
    </source>
</evidence>
<protein>
    <submittedName>
        <fullName evidence="1">Uncharacterized protein</fullName>
    </submittedName>
</protein>
<comment type="caution">
    <text evidence="1">The sequence shown here is derived from an EMBL/GenBank/DDBJ whole genome shotgun (WGS) entry which is preliminary data.</text>
</comment>
<organism evidence="1 2">
    <name type="scientific">Ranatra chinensis</name>
    <dbReference type="NCBI Taxonomy" id="642074"/>
    <lineage>
        <taxon>Eukaryota</taxon>
        <taxon>Metazoa</taxon>
        <taxon>Ecdysozoa</taxon>
        <taxon>Arthropoda</taxon>
        <taxon>Hexapoda</taxon>
        <taxon>Insecta</taxon>
        <taxon>Pterygota</taxon>
        <taxon>Neoptera</taxon>
        <taxon>Paraneoptera</taxon>
        <taxon>Hemiptera</taxon>
        <taxon>Heteroptera</taxon>
        <taxon>Panheteroptera</taxon>
        <taxon>Nepomorpha</taxon>
        <taxon>Nepidae</taxon>
        <taxon>Ranatrinae</taxon>
        <taxon>Ranatra</taxon>
    </lineage>
</organism>
<dbReference type="AlphaFoldDB" id="A0ABD0YMR5"/>
<dbReference type="EMBL" id="JBFDAA010000005">
    <property type="protein sequence ID" value="KAL1132556.1"/>
    <property type="molecule type" value="Genomic_DNA"/>
</dbReference>
<sequence>MASKRLNMFYENKKQETTEIEVCQGLGRNVAQTLDEYLGGGYVAGSESSQFSSHLELIVVDDPLCRDSGTHADRSVKQSWNMEFWTFEVLEAFLHVEVVAN</sequence>
<evidence type="ECO:0000313" key="2">
    <source>
        <dbReference type="Proteomes" id="UP001558652"/>
    </source>
</evidence>
<dbReference type="Proteomes" id="UP001558652">
    <property type="component" value="Unassembled WGS sequence"/>
</dbReference>
<name>A0ABD0YMR5_9HEMI</name>
<reference evidence="1 2" key="1">
    <citation type="submission" date="2024-07" db="EMBL/GenBank/DDBJ databases">
        <title>Chromosome-level genome assembly of the water stick insect Ranatra chinensis (Heteroptera: Nepidae).</title>
        <authorList>
            <person name="Liu X."/>
        </authorList>
    </citation>
    <scope>NUCLEOTIDE SEQUENCE [LARGE SCALE GENOMIC DNA]</scope>
    <source>
        <strain evidence="1">Cailab_2021Rc</strain>
        <tissue evidence="1">Muscle</tissue>
    </source>
</reference>
<keyword evidence="2" id="KW-1185">Reference proteome</keyword>